<keyword evidence="7 10" id="KW-0862">Zinc</keyword>
<dbReference type="PANTHER" id="PTHR21497:SF26">
    <property type="entry name" value="E3 UBIQUITIN-PROTEIN LIGASE UBR1"/>
    <property type="match status" value="1"/>
</dbReference>
<dbReference type="GeneID" id="5231579"/>
<evidence type="ECO:0000259" key="12">
    <source>
        <dbReference type="PROSITE" id="PS51157"/>
    </source>
</evidence>
<protein>
    <recommendedName>
        <fullName evidence="10">E3 ubiquitin-protein ligase</fullName>
        <ecNumber evidence="10">2.3.2.27</ecNumber>
    </recommendedName>
</protein>
<keyword evidence="4 10" id="KW-0479">Metal-binding</keyword>
<comment type="pathway">
    <text evidence="2 10">Protein modification; protein ubiquitination.</text>
</comment>
<feature type="compositionally biased region" description="Basic and acidic residues" evidence="11">
    <location>
        <begin position="1097"/>
        <end position="1108"/>
    </location>
</feature>
<evidence type="ECO:0000256" key="6">
    <source>
        <dbReference type="ARBA" id="ARBA00022786"/>
    </source>
</evidence>
<dbReference type="GO" id="GO:0071596">
    <property type="term" value="P:ubiquitin-dependent protein catabolic process via the N-end rule pathway"/>
    <property type="evidence" value="ECO:0007669"/>
    <property type="project" value="UniProtKB-UniRule"/>
</dbReference>
<dbReference type="PANTHER" id="PTHR21497">
    <property type="entry name" value="UBIQUITIN LIGASE E3 ALPHA-RELATED"/>
    <property type="match status" value="1"/>
</dbReference>
<dbReference type="InterPro" id="IPR013083">
    <property type="entry name" value="Znf_RING/FYVE/PHD"/>
</dbReference>
<keyword evidence="6 10" id="KW-0833">Ubl conjugation pathway</keyword>
<dbReference type="InterPro" id="IPR001841">
    <property type="entry name" value="Znf_RING"/>
</dbReference>
<dbReference type="PROSITE" id="PS51157">
    <property type="entry name" value="ZF_UBR"/>
    <property type="match status" value="1"/>
</dbReference>
<dbReference type="GO" id="GO:0005737">
    <property type="term" value="C:cytoplasm"/>
    <property type="evidence" value="ECO:0007669"/>
    <property type="project" value="TreeGrafter"/>
</dbReference>
<dbReference type="Pfam" id="PF02207">
    <property type="entry name" value="zf-UBR"/>
    <property type="match status" value="1"/>
</dbReference>
<dbReference type="GO" id="GO:0000151">
    <property type="term" value="C:ubiquitin ligase complex"/>
    <property type="evidence" value="ECO:0007669"/>
    <property type="project" value="TreeGrafter"/>
</dbReference>
<dbReference type="InterPro" id="IPR003769">
    <property type="entry name" value="ClpS_core"/>
</dbReference>
<dbReference type="EC" id="2.3.2.27" evidence="10"/>
<dbReference type="CDD" id="cd19672">
    <property type="entry name" value="UBR-box_UBR1_like"/>
    <property type="match status" value="1"/>
</dbReference>
<dbReference type="InterPro" id="IPR014719">
    <property type="entry name" value="Ribosomal_bL12_C/ClpS-like"/>
</dbReference>
<reference evidence="13 14" key="1">
    <citation type="journal article" date="2009" name="Nature">
        <title>Evolution of pathogenicity and sexual reproduction in eight Candida genomes.</title>
        <authorList>
            <person name="Butler G."/>
            <person name="Rasmussen M.D."/>
            <person name="Lin M.F."/>
            <person name="Santos M.A."/>
            <person name="Sakthikumar S."/>
            <person name="Munro C.A."/>
            <person name="Rheinbay E."/>
            <person name="Grabherr M."/>
            <person name="Forche A."/>
            <person name="Reedy J.L."/>
            <person name="Agrafioti I."/>
            <person name="Arnaud M.B."/>
            <person name="Bates S."/>
            <person name="Brown A.J."/>
            <person name="Brunke S."/>
            <person name="Costanzo M.C."/>
            <person name="Fitzpatrick D.A."/>
            <person name="de Groot P.W."/>
            <person name="Harris D."/>
            <person name="Hoyer L.L."/>
            <person name="Hube B."/>
            <person name="Klis F.M."/>
            <person name="Kodira C."/>
            <person name="Lennard N."/>
            <person name="Logue M.E."/>
            <person name="Martin R."/>
            <person name="Neiman A.M."/>
            <person name="Nikolaou E."/>
            <person name="Quail M.A."/>
            <person name="Quinn J."/>
            <person name="Santos M.C."/>
            <person name="Schmitzberger F.F."/>
            <person name="Sherlock G."/>
            <person name="Shah P."/>
            <person name="Silverstein K.A."/>
            <person name="Skrzypek M.S."/>
            <person name="Soll D."/>
            <person name="Staggs R."/>
            <person name="Stansfield I."/>
            <person name="Stumpf M.P."/>
            <person name="Sudbery P.E."/>
            <person name="Srikantha T."/>
            <person name="Zeng Q."/>
            <person name="Berman J."/>
            <person name="Berriman M."/>
            <person name="Heitman J."/>
            <person name="Gow N.A."/>
            <person name="Lorenz M.C."/>
            <person name="Birren B.W."/>
            <person name="Kellis M."/>
            <person name="Cuomo C.A."/>
        </authorList>
    </citation>
    <scope>NUCLEOTIDE SEQUENCE [LARGE SCALE GENOMIC DNA]</scope>
    <source>
        <strain evidence="14">ATCC 11503 / BCRC 21390 / CBS 2605 / JCM 1781 / NBRC 1676 / NRRL YB-4239</strain>
    </source>
</reference>
<keyword evidence="14" id="KW-1185">Reference proteome</keyword>
<dbReference type="GO" id="GO:0008270">
    <property type="term" value="F:zinc ion binding"/>
    <property type="evidence" value="ECO:0007669"/>
    <property type="project" value="UniProtKB-UniRule"/>
</dbReference>
<dbReference type="HOGENOM" id="CLU_000684_1_0_1"/>
<dbReference type="FunCoup" id="A5E3N6">
    <property type="interactions" value="668"/>
</dbReference>
<dbReference type="UniPathway" id="UPA00143"/>
<keyword evidence="3 10" id="KW-0808">Transferase</keyword>
<comment type="similarity">
    <text evidence="8 10">Belongs to the E3 ubiquitin-protein ligase UBR1-like family.</text>
</comment>
<feature type="domain" description="UBR-type" evidence="12">
    <location>
        <begin position="95"/>
        <end position="168"/>
    </location>
</feature>
<feature type="zinc finger region" description="UBR-type" evidence="9">
    <location>
        <begin position="95"/>
        <end position="168"/>
    </location>
</feature>
<accession>A5E3N6</accession>
<evidence type="ECO:0000256" key="4">
    <source>
        <dbReference type="ARBA" id="ARBA00022723"/>
    </source>
</evidence>
<evidence type="ECO:0000256" key="10">
    <source>
        <dbReference type="RuleBase" id="RU366018"/>
    </source>
</evidence>
<evidence type="ECO:0000256" key="5">
    <source>
        <dbReference type="ARBA" id="ARBA00022771"/>
    </source>
</evidence>
<dbReference type="GO" id="GO:0016567">
    <property type="term" value="P:protein ubiquitination"/>
    <property type="evidence" value="ECO:0007669"/>
    <property type="project" value="UniProtKB-UniRule"/>
</dbReference>
<dbReference type="SMART" id="SM00184">
    <property type="entry name" value="RING"/>
    <property type="match status" value="1"/>
</dbReference>
<evidence type="ECO:0000256" key="3">
    <source>
        <dbReference type="ARBA" id="ARBA00022679"/>
    </source>
</evidence>
<dbReference type="InterPro" id="IPR039164">
    <property type="entry name" value="UBR1-like"/>
</dbReference>
<dbReference type="Pfam" id="PF02617">
    <property type="entry name" value="ClpS"/>
    <property type="match status" value="1"/>
</dbReference>
<dbReference type="SMART" id="SM00396">
    <property type="entry name" value="ZnF_UBR1"/>
    <property type="match status" value="1"/>
</dbReference>
<comment type="catalytic activity">
    <reaction evidence="1 10">
        <text>S-ubiquitinyl-[E2 ubiquitin-conjugating enzyme]-L-cysteine + [acceptor protein]-L-lysine = [E2 ubiquitin-conjugating enzyme]-L-cysteine + N(6)-ubiquitinyl-[acceptor protein]-L-lysine.</text>
        <dbReference type="EC" id="2.3.2.27"/>
    </reaction>
</comment>
<dbReference type="FunFam" id="2.10.110.30:FF:000002">
    <property type="entry name" value="Putative e3 ubiquitin-protein ligase ubr3"/>
    <property type="match status" value="1"/>
</dbReference>
<dbReference type="OrthoDB" id="26387at2759"/>
<proteinExistence type="inferred from homology"/>
<gene>
    <name evidence="13" type="ORF">LELG_04224</name>
</gene>
<dbReference type="Pfam" id="PF22960">
    <property type="entry name" value="WHD_UBR1"/>
    <property type="match status" value="1"/>
</dbReference>
<dbReference type="EMBL" id="CH981529">
    <property type="protein sequence ID" value="EDK46044.1"/>
    <property type="molecule type" value="Genomic_DNA"/>
</dbReference>
<comment type="function">
    <text evidence="10">Ubiquitin ligase protein which is a component of the N-end rule pathway. Recognizes and binds to proteins bearing specific N-terminal residues that are destabilizing according to the N-end rule, leading to their ubiquitination and subsequent degradation.</text>
</comment>
<evidence type="ECO:0000256" key="1">
    <source>
        <dbReference type="ARBA" id="ARBA00000900"/>
    </source>
</evidence>
<evidence type="ECO:0000313" key="14">
    <source>
        <dbReference type="Proteomes" id="UP000001996"/>
    </source>
</evidence>
<evidence type="ECO:0000256" key="9">
    <source>
        <dbReference type="PROSITE-ProRule" id="PRU00508"/>
    </source>
</evidence>
<evidence type="ECO:0000256" key="11">
    <source>
        <dbReference type="SAM" id="MobiDB-lite"/>
    </source>
</evidence>
<dbReference type="SUPFAM" id="SSF54736">
    <property type="entry name" value="ClpS-like"/>
    <property type="match status" value="1"/>
</dbReference>
<dbReference type="Gene3D" id="2.10.110.30">
    <property type="match status" value="1"/>
</dbReference>
<evidence type="ECO:0000256" key="2">
    <source>
        <dbReference type="ARBA" id="ARBA00004906"/>
    </source>
</evidence>
<feature type="region of interest" description="Disordered" evidence="11">
    <location>
        <begin position="1092"/>
        <end position="1111"/>
    </location>
</feature>
<dbReference type="STRING" id="379508.A5E3N6"/>
<keyword evidence="5 10" id="KW-0863">Zinc-finger</keyword>
<dbReference type="KEGG" id="lel:PVL30_003950"/>
<dbReference type="InterPro" id="IPR003126">
    <property type="entry name" value="Znf_UBR"/>
</dbReference>
<dbReference type="Gene3D" id="3.30.40.10">
    <property type="entry name" value="Zinc/RING finger domain, C3HC4 (zinc finger)"/>
    <property type="match status" value="1"/>
</dbReference>
<dbReference type="GO" id="GO:0061630">
    <property type="term" value="F:ubiquitin protein ligase activity"/>
    <property type="evidence" value="ECO:0007669"/>
    <property type="project" value="UniProtKB-UniRule"/>
</dbReference>
<dbReference type="InParanoid" id="A5E3N6"/>
<dbReference type="Proteomes" id="UP000001996">
    <property type="component" value="Unassembled WGS sequence"/>
</dbReference>
<evidence type="ECO:0000256" key="8">
    <source>
        <dbReference type="ARBA" id="ARBA00046341"/>
    </source>
</evidence>
<evidence type="ECO:0000313" key="13">
    <source>
        <dbReference type="EMBL" id="EDK46044.1"/>
    </source>
</evidence>
<sequence length="1281" mass="146532">MGIDLRRFLVGLPRRMSYDDDGSKAHLYKVLYYLATNNGKLLQELFPDIANEDLELMLNFSNLLSLEQLQDVSPFYRVKSKSQPLQESYSHPPGQPCARLFKFNDPVYRCEDCGFDDTCVLCTYCFNEADHLGHNVTMYTSQGTSGGICDCGDPEAFVNPLNCKCSTSETKALGDQKDHLDSETIDFQTEQLLETFKICFEYILDVTNLSILTLPMVHELVKFGGFSEKEWSDYSSMPEGRYGEIDVNSQDKWYLILWNDEFHDVNQAVESIKSCKRCNDDQAIKLATKIDKEGYAILLKAENYRELTTPKFKVEAGGLVSTIVSARDYMRSVFVRTIFSWFEDCLNSKNKAFQSACRAVVTDLLADTGYSLGKKIPELFFLDATFGNDLRERYFANGLPINNEFTVYSNSNELKTFPKSHHSTIDQQVLPKPFKRFSRLQFLLIFQIRLAKPIRQALVPIIIPSLVSHDKQVFAQQFTEIYPTLLTILARSDREDDLNLIDEIAAQLYTCPVTVPKLIKSVGIGYILSPVISIIENCSSEFEPLHLSHKVYKFIGDESHIKRTIQAAIIRGIRDFGHFTSSAFSKEALAPLMEPANVFFLIRFIQLFQGYLPLTRKYGDHVEHELYLFQFHLIMSIQILKSLQNLAFSQSDNLLADAVAEHLPTVASSLEISQPQLHELLVWHHPHGLVYPITSYLSFLIQSRGFDKFVKNQNHNKLEPIADHCIWNIVMASQIKIGLWIRNGVGASRQASMYFGTAMSELTFRRDLHILQVALMTGDASSLVRKMLERWELYEWFLNECAHDGTMYEERFFSIIEMFLWISYILLTDRTLFIAGTTPTEQANMEARRIIAYRLCDLAKSYSELKTKCGSLITSLPEFDSILSEIAEYQPPSSFLDLGHYRLKSSMYKQLDPMSVHLNSTDFHSVSEVMARLLAKQDKIKEEDVIFQPVFLNSDNSNHSNNSNNSNSNNNENIDQVIGLFAKTRLFVKLLYKLLQLALDTSNETYLPQLLHLLHAIVLDDEIIHGKDYLNQYFVELPICDLLVTIVESKMSKTVRRKADYILDQFLAKDTRIYENLVSCFGEEYVERFIKGKQQHHKDSHEDAAKKKSEARKRKIMKKFAKRQEQFLRQNSGKDGSDNVDADTVMKEDKEGATGKLSLEEGADGSVCVMCGEAASPESTFGCLMKRTFAPIFWKYNDPKLTPCDVWNEDLYDGADDTNYGKGYDVTNIDSKNFEKPVLSTCGHGVHLLCLRRVQTQRGFTACPLCRNYHDLVHSYTQRTD</sequence>
<dbReference type="VEuPathDB" id="FungiDB:LELG_04224"/>
<dbReference type="OMA" id="HAIMINI"/>
<dbReference type="Gene3D" id="3.30.1390.10">
    <property type="match status" value="1"/>
</dbReference>
<evidence type="ECO:0000256" key="7">
    <source>
        <dbReference type="ARBA" id="ARBA00022833"/>
    </source>
</evidence>
<name>A5E3N6_LODEL</name>
<dbReference type="SUPFAM" id="SSF57850">
    <property type="entry name" value="RING/U-box"/>
    <property type="match status" value="1"/>
</dbReference>
<dbReference type="eggNOG" id="KOG1140">
    <property type="taxonomic scope" value="Eukaryota"/>
</dbReference>
<organism evidence="13 14">
    <name type="scientific">Lodderomyces elongisporus (strain ATCC 11503 / CBS 2605 / JCM 1781 / NBRC 1676 / NRRL YB-4239)</name>
    <name type="common">Yeast</name>
    <name type="synonym">Saccharomyces elongisporus</name>
    <dbReference type="NCBI Taxonomy" id="379508"/>
    <lineage>
        <taxon>Eukaryota</taxon>
        <taxon>Fungi</taxon>
        <taxon>Dikarya</taxon>
        <taxon>Ascomycota</taxon>
        <taxon>Saccharomycotina</taxon>
        <taxon>Pichiomycetes</taxon>
        <taxon>Debaryomycetaceae</taxon>
        <taxon>Candida/Lodderomyces clade</taxon>
        <taxon>Lodderomyces</taxon>
    </lineage>
</organism>
<dbReference type="InterPro" id="IPR055194">
    <property type="entry name" value="UBR1-like_WH"/>
</dbReference>